<feature type="compositionally biased region" description="Low complexity" evidence="1">
    <location>
        <begin position="226"/>
        <end position="242"/>
    </location>
</feature>
<feature type="compositionally biased region" description="Polar residues" evidence="1">
    <location>
        <begin position="92"/>
        <end position="113"/>
    </location>
</feature>
<evidence type="ECO:0000256" key="1">
    <source>
        <dbReference type="SAM" id="MobiDB-lite"/>
    </source>
</evidence>
<comment type="caution">
    <text evidence="2">The sequence shown here is derived from an EMBL/GenBank/DDBJ whole genome shotgun (WGS) entry which is preliminary data.</text>
</comment>
<dbReference type="OrthoDB" id="2449625at2759"/>
<organism evidence="2 3">
    <name type="scientific">Lunasporangiospora selenospora</name>
    <dbReference type="NCBI Taxonomy" id="979761"/>
    <lineage>
        <taxon>Eukaryota</taxon>
        <taxon>Fungi</taxon>
        <taxon>Fungi incertae sedis</taxon>
        <taxon>Mucoromycota</taxon>
        <taxon>Mortierellomycotina</taxon>
        <taxon>Mortierellomycetes</taxon>
        <taxon>Mortierellales</taxon>
        <taxon>Mortierellaceae</taxon>
        <taxon>Lunasporangiospora</taxon>
    </lineage>
</organism>
<feature type="region of interest" description="Disordered" evidence="1">
    <location>
        <begin position="180"/>
        <end position="290"/>
    </location>
</feature>
<feature type="compositionally biased region" description="Basic and acidic residues" evidence="1">
    <location>
        <begin position="68"/>
        <end position="80"/>
    </location>
</feature>
<protein>
    <submittedName>
        <fullName evidence="2">Uncharacterized protein</fullName>
    </submittedName>
</protein>
<feature type="compositionally biased region" description="Low complexity" evidence="1">
    <location>
        <begin position="197"/>
        <end position="219"/>
    </location>
</feature>
<proteinExistence type="predicted"/>
<feature type="compositionally biased region" description="Polar residues" evidence="1">
    <location>
        <begin position="23"/>
        <end position="40"/>
    </location>
</feature>
<dbReference type="EMBL" id="JAABOA010001921">
    <property type="protein sequence ID" value="KAF9580665.1"/>
    <property type="molecule type" value="Genomic_DNA"/>
</dbReference>
<dbReference type="Proteomes" id="UP000780801">
    <property type="component" value="Unassembled WGS sequence"/>
</dbReference>
<keyword evidence="3" id="KW-1185">Reference proteome</keyword>
<evidence type="ECO:0000313" key="2">
    <source>
        <dbReference type="EMBL" id="KAF9580665.1"/>
    </source>
</evidence>
<reference evidence="2" key="1">
    <citation type="journal article" date="2020" name="Fungal Divers.">
        <title>Resolving the Mortierellaceae phylogeny through synthesis of multi-gene phylogenetics and phylogenomics.</title>
        <authorList>
            <person name="Vandepol N."/>
            <person name="Liber J."/>
            <person name="Desiro A."/>
            <person name="Na H."/>
            <person name="Kennedy M."/>
            <person name="Barry K."/>
            <person name="Grigoriev I.V."/>
            <person name="Miller A.N."/>
            <person name="O'Donnell K."/>
            <person name="Stajich J.E."/>
            <person name="Bonito G."/>
        </authorList>
    </citation>
    <scope>NUCLEOTIDE SEQUENCE</scope>
    <source>
        <strain evidence="2">KOD1015</strain>
    </source>
</reference>
<evidence type="ECO:0000313" key="3">
    <source>
        <dbReference type="Proteomes" id="UP000780801"/>
    </source>
</evidence>
<sequence>MGRKYIQPASPYGLGDGSDVALHQQQQVYHSSRQISSSKQPGWWVDDKSPLEYYRQVPPREELKRFILQEDQGGAKKEDQSSALSPLKQMDGSGNISNLSLDSTVSQTKTHTAPNSMVAAKSFALGSKESSREPSEYPGDMIALSPTSMATKHVLPEHLPSSQPPLFMPTISTQLYQQHQYQQPRISTHGLRRPSASSPIQSPNSITSPSSSVTLFSNSMMPFPPKTSSNTPVSPVTSTPPSDKALYSYRPPPPSGMSSLGPIAPLSPTLDQPQPGQKLSEPSPGFYDFLFDTEDRMGDEVTNNSHDEVRAGLQHIPDNPPPPVPKATRPMSVVSVASLRKATSMGELVVDASAPAVPPLPKRDEHKSVVP</sequence>
<name>A0A9P6FRU5_9FUNG</name>
<dbReference type="AlphaFoldDB" id="A0A9P6FRU5"/>
<feature type="region of interest" description="Disordered" evidence="1">
    <location>
        <begin position="1"/>
        <end position="42"/>
    </location>
</feature>
<accession>A0A9P6FRU5</accession>
<gene>
    <name evidence="2" type="ORF">BGW38_002600</name>
</gene>
<feature type="region of interest" description="Disordered" evidence="1">
    <location>
        <begin position="68"/>
        <end position="113"/>
    </location>
</feature>